<dbReference type="RefSeq" id="WP_158245877.1">
    <property type="nucleotide sequence ID" value="NZ_CVTD020000010.1"/>
</dbReference>
<keyword evidence="4" id="KW-1185">Reference proteome</keyword>
<dbReference type="PANTHER" id="PTHR47396:SF1">
    <property type="entry name" value="ATP-DEPENDENT HELICASE IRC3-RELATED"/>
    <property type="match status" value="1"/>
</dbReference>
<sequence length="580" mass="67260">MRYTLSEKEINITVDLLLNKYEISTQLLNDLYGRRHKSDTEAILSELQHSELDKKNLCRLLVISEGVNLFAGSSESKRKLRKKILDKMPDTLVEQLYHKYPDTSKNITSASYMRKPLADKKWYAGKRWANDFIEAAGFPKILAGIATDRTEIKRSVEIIEPRKRVPKLEDYQVDIKEKLLSMLKRQEDKTRCMISLPTGGGKTRVAVEAFLEWMQYRFDENKFMIWIAQSEELCEQCISCIEELWKDREFVLPLKVYRYFSKYDFPDDDELSGGVIVAGINKLYYNINDEKVAYILKNTGAMIIDEAHRAITHMYDELLRKAKELTGGSLFPICGLTATPGRNTLIGDSEVNKLVDMFQMNLITPVFSEVKKYKDNPIDYFKERQFLARVNHIVINSGIEYRLTEEEVKELEEKNEYAPSFLKTLAKDTRRNLLIVKRLLKIKRGQPTLVYACTVEHAIFLSSIMNALGRKSASINSDTNKTERRIIINEFKNGKIDFLFNYGVLTTGFDAPKTRNIVICRPINSNILYEQIIGRGIRGIKFGGTEECDVIDFSDNIHNFGVQKAFMRFKEYWDREREES</sequence>
<gene>
    <name evidence="3" type="ORF">HHT355_0709</name>
</gene>
<dbReference type="SMART" id="SM00490">
    <property type="entry name" value="HELICc"/>
    <property type="match status" value="1"/>
</dbReference>
<dbReference type="InterPro" id="IPR050742">
    <property type="entry name" value="Helicase_Restrict-Modif_Enz"/>
</dbReference>
<dbReference type="InterPro" id="IPR001650">
    <property type="entry name" value="Helicase_C-like"/>
</dbReference>
<dbReference type="EMBL" id="CVTD020000010">
    <property type="protein sequence ID" value="CRZ33912.1"/>
    <property type="molecule type" value="Genomic_DNA"/>
</dbReference>
<dbReference type="Pfam" id="PF04851">
    <property type="entry name" value="ResIII"/>
    <property type="match status" value="1"/>
</dbReference>
<dbReference type="SMART" id="SM00487">
    <property type="entry name" value="DEXDc"/>
    <property type="match status" value="1"/>
</dbReference>
<feature type="domain" description="Helicase ATP-binding" evidence="1">
    <location>
        <begin position="183"/>
        <end position="358"/>
    </location>
</feature>
<protein>
    <recommendedName>
        <fullName evidence="5">Superfamily II DNA or RNA helicase</fullName>
    </recommendedName>
</protein>
<proteinExistence type="predicted"/>
<dbReference type="Gene3D" id="3.40.50.300">
    <property type="entry name" value="P-loop containing nucleotide triphosphate hydrolases"/>
    <property type="match status" value="2"/>
</dbReference>
<evidence type="ECO:0000259" key="1">
    <source>
        <dbReference type="PROSITE" id="PS51192"/>
    </source>
</evidence>
<dbReference type="Pfam" id="PF00271">
    <property type="entry name" value="Helicase_C"/>
    <property type="match status" value="1"/>
</dbReference>
<evidence type="ECO:0000313" key="4">
    <source>
        <dbReference type="Proteomes" id="UP000236497"/>
    </source>
</evidence>
<evidence type="ECO:0008006" key="5">
    <source>
        <dbReference type="Google" id="ProtNLM"/>
    </source>
</evidence>
<dbReference type="GO" id="GO:0003677">
    <property type="term" value="F:DNA binding"/>
    <property type="evidence" value="ECO:0007669"/>
    <property type="project" value="InterPro"/>
</dbReference>
<accession>A0A0H5SEM2</accession>
<name>A0A0H5SEM2_HERHM</name>
<dbReference type="PANTHER" id="PTHR47396">
    <property type="entry name" value="TYPE I RESTRICTION ENZYME ECOKI R PROTEIN"/>
    <property type="match status" value="1"/>
</dbReference>
<dbReference type="GO" id="GO:0005524">
    <property type="term" value="F:ATP binding"/>
    <property type="evidence" value="ECO:0007669"/>
    <property type="project" value="InterPro"/>
</dbReference>
<dbReference type="PROSITE" id="PS51192">
    <property type="entry name" value="HELICASE_ATP_BIND_1"/>
    <property type="match status" value="1"/>
</dbReference>
<dbReference type="SUPFAM" id="SSF52540">
    <property type="entry name" value="P-loop containing nucleoside triphosphate hydrolases"/>
    <property type="match status" value="1"/>
</dbReference>
<dbReference type="AlphaFoldDB" id="A0A0H5SEM2"/>
<evidence type="ECO:0000313" key="3">
    <source>
        <dbReference type="EMBL" id="CRZ33912.1"/>
    </source>
</evidence>
<dbReference type="GO" id="GO:0005829">
    <property type="term" value="C:cytosol"/>
    <property type="evidence" value="ECO:0007669"/>
    <property type="project" value="TreeGrafter"/>
</dbReference>
<evidence type="ECO:0000259" key="2">
    <source>
        <dbReference type="PROSITE" id="PS51194"/>
    </source>
</evidence>
<dbReference type="InterPro" id="IPR006935">
    <property type="entry name" value="Helicase/UvrB_N"/>
</dbReference>
<dbReference type="PROSITE" id="PS51194">
    <property type="entry name" value="HELICASE_CTER"/>
    <property type="match status" value="1"/>
</dbReference>
<dbReference type="InterPro" id="IPR014001">
    <property type="entry name" value="Helicase_ATP-bd"/>
</dbReference>
<organism evidence="3 4">
    <name type="scientific">Herbinix hemicellulosilytica</name>
    <dbReference type="NCBI Taxonomy" id="1564487"/>
    <lineage>
        <taxon>Bacteria</taxon>
        <taxon>Bacillati</taxon>
        <taxon>Bacillota</taxon>
        <taxon>Clostridia</taxon>
        <taxon>Lachnospirales</taxon>
        <taxon>Lachnospiraceae</taxon>
        <taxon>Herbinix</taxon>
    </lineage>
</organism>
<dbReference type="Proteomes" id="UP000236497">
    <property type="component" value="Unassembled WGS sequence"/>
</dbReference>
<dbReference type="GO" id="GO:0016787">
    <property type="term" value="F:hydrolase activity"/>
    <property type="evidence" value="ECO:0007669"/>
    <property type="project" value="InterPro"/>
</dbReference>
<dbReference type="InterPro" id="IPR027417">
    <property type="entry name" value="P-loop_NTPase"/>
</dbReference>
<reference evidence="3 4" key="1">
    <citation type="submission" date="2015-06" db="EMBL/GenBank/DDBJ databases">
        <authorList>
            <person name="Wibberg Daniel"/>
        </authorList>
    </citation>
    <scope>NUCLEOTIDE SEQUENCE [LARGE SCALE GENOMIC DNA]</scope>
    <source>
        <strain evidence="3 4">T3/55T</strain>
    </source>
</reference>
<feature type="domain" description="Helicase C-terminal" evidence="2">
    <location>
        <begin position="434"/>
        <end position="580"/>
    </location>
</feature>